<reference evidence="4 5" key="1">
    <citation type="submission" date="2015-01" db="EMBL/GenBank/DDBJ databases">
        <title>The Genome Sequence of Exophiala sideris CBS121828.</title>
        <authorList>
            <consortium name="The Broad Institute Genomics Platform"/>
            <person name="Cuomo C."/>
            <person name="de Hoog S."/>
            <person name="Gorbushina A."/>
            <person name="Stielow B."/>
            <person name="Teixiera M."/>
            <person name="Abouelleil A."/>
            <person name="Chapman S.B."/>
            <person name="Priest M."/>
            <person name="Young S.K."/>
            <person name="Wortman J."/>
            <person name="Nusbaum C."/>
            <person name="Birren B."/>
        </authorList>
    </citation>
    <scope>NUCLEOTIDE SEQUENCE [LARGE SCALE GENOMIC DNA]</scope>
    <source>
        <strain evidence="4 5">CBS 121828</strain>
    </source>
</reference>
<dbReference type="Pfam" id="PF05368">
    <property type="entry name" value="NmrA"/>
    <property type="match status" value="1"/>
</dbReference>
<dbReference type="InterPro" id="IPR036291">
    <property type="entry name" value="NAD(P)-bd_dom_sf"/>
</dbReference>
<dbReference type="EMBL" id="KN846952">
    <property type="protein sequence ID" value="KIV82381.1"/>
    <property type="molecule type" value="Genomic_DNA"/>
</dbReference>
<evidence type="ECO:0000313" key="5">
    <source>
        <dbReference type="Proteomes" id="UP000053599"/>
    </source>
</evidence>
<dbReference type="Gene3D" id="3.90.25.10">
    <property type="entry name" value="UDP-galactose 4-epimerase, domain 1"/>
    <property type="match status" value="1"/>
</dbReference>
<dbReference type="PANTHER" id="PTHR42748:SF14">
    <property type="entry name" value="SNOAL-LIKE DOMAIN-CONTAINING PROTEIN"/>
    <property type="match status" value="1"/>
</dbReference>
<dbReference type="STRING" id="1016849.A0A0D1X425"/>
<sequence length="350" mass="38887">METIVIVGGTGAQGSAVVQHLSDTNKFKVLVLTRSTTSPSAKEIAALPNVELVVGNASFGYDLEAFYNAARQSQYAFINTDGFALGEQAETYFGIRLFELSLRAGVKHFIYSGLDYNGKKSGYDPTLYVGHYEGKARVQEFMRAQPNSSMAWTVINSGPYIEMLQELLLPTIGDDGVARFKLPIGHGAVPFIHLDDFARYVTWILEHPEESNGMILGIATAHVSGPELVRAFTAVTKRQAMYVDEPNDKWVEANFGYLPNGVSTKVGALSVKDPNSLVMTYGENFSNWWNLYKASADNKGLIQRDYDLLDRILPDRVKSVEDWMKKVDYDGTHRPVFKSESRAKQFPSGN</sequence>
<keyword evidence="2" id="KW-0521">NADP</keyword>
<organism evidence="4 5">
    <name type="scientific">Exophiala sideris</name>
    <dbReference type="NCBI Taxonomy" id="1016849"/>
    <lineage>
        <taxon>Eukaryota</taxon>
        <taxon>Fungi</taxon>
        <taxon>Dikarya</taxon>
        <taxon>Ascomycota</taxon>
        <taxon>Pezizomycotina</taxon>
        <taxon>Eurotiomycetes</taxon>
        <taxon>Chaetothyriomycetidae</taxon>
        <taxon>Chaetothyriales</taxon>
        <taxon>Herpotrichiellaceae</taxon>
        <taxon>Exophiala</taxon>
    </lineage>
</organism>
<protein>
    <recommendedName>
        <fullName evidence="3">NmrA-like domain-containing protein</fullName>
    </recommendedName>
</protein>
<dbReference type="InterPro" id="IPR051164">
    <property type="entry name" value="NmrA-like_oxidored"/>
</dbReference>
<dbReference type="PANTHER" id="PTHR42748">
    <property type="entry name" value="NITROGEN METABOLITE REPRESSION PROTEIN NMRA FAMILY MEMBER"/>
    <property type="match status" value="1"/>
</dbReference>
<comment type="similarity">
    <text evidence="1">Belongs to the NmrA-type oxidoreductase family.</text>
</comment>
<dbReference type="GO" id="GO:0005634">
    <property type="term" value="C:nucleus"/>
    <property type="evidence" value="ECO:0007669"/>
    <property type="project" value="TreeGrafter"/>
</dbReference>
<evidence type="ECO:0000256" key="2">
    <source>
        <dbReference type="ARBA" id="ARBA00022857"/>
    </source>
</evidence>
<dbReference type="Gene3D" id="3.40.50.720">
    <property type="entry name" value="NAD(P)-binding Rossmann-like Domain"/>
    <property type="match status" value="1"/>
</dbReference>
<feature type="domain" description="NmrA-like" evidence="3">
    <location>
        <begin position="2"/>
        <end position="252"/>
    </location>
</feature>
<dbReference type="SUPFAM" id="SSF51735">
    <property type="entry name" value="NAD(P)-binding Rossmann-fold domains"/>
    <property type="match status" value="1"/>
</dbReference>
<evidence type="ECO:0000313" key="4">
    <source>
        <dbReference type="EMBL" id="KIV82381.1"/>
    </source>
</evidence>
<dbReference type="InterPro" id="IPR008030">
    <property type="entry name" value="NmrA-like"/>
</dbReference>
<dbReference type="HOGENOM" id="CLU_007383_8_0_1"/>
<evidence type="ECO:0000259" key="3">
    <source>
        <dbReference type="Pfam" id="PF05368"/>
    </source>
</evidence>
<proteinExistence type="inferred from homology"/>
<dbReference type="AlphaFoldDB" id="A0A0D1X425"/>
<name>A0A0D1X425_9EURO</name>
<dbReference type="Proteomes" id="UP000053599">
    <property type="component" value="Unassembled WGS sequence"/>
</dbReference>
<accession>A0A0D1X425</accession>
<dbReference type="OrthoDB" id="300709at2759"/>
<evidence type="ECO:0000256" key="1">
    <source>
        <dbReference type="ARBA" id="ARBA00006328"/>
    </source>
</evidence>
<gene>
    <name evidence="4" type="ORF">PV11_04499</name>
</gene>